<dbReference type="Pfam" id="PF01722">
    <property type="entry name" value="BolA"/>
    <property type="match status" value="1"/>
</dbReference>
<evidence type="ECO:0000313" key="3">
    <source>
        <dbReference type="Proteomes" id="UP000504615"/>
    </source>
</evidence>
<comment type="similarity">
    <text evidence="1 2">Belongs to the BolA/IbaG family.</text>
</comment>
<dbReference type="SUPFAM" id="SSF82657">
    <property type="entry name" value="BolA-like"/>
    <property type="match status" value="1"/>
</dbReference>
<dbReference type="PANTHER" id="PTHR46188:SF1">
    <property type="entry name" value="BOLA-LIKE PROTEIN 3"/>
    <property type="match status" value="1"/>
</dbReference>
<protein>
    <submittedName>
        <fullName evidence="4">BolA-like protein 3 isoform X1</fullName>
    </submittedName>
</protein>
<reference evidence="4" key="1">
    <citation type="submission" date="2025-08" db="UniProtKB">
        <authorList>
            <consortium name="RefSeq"/>
        </authorList>
    </citation>
    <scope>IDENTIFICATION</scope>
</reference>
<organism evidence="3 4">
    <name type="scientific">Pogonomyrmex barbatus</name>
    <name type="common">red harvester ant</name>
    <dbReference type="NCBI Taxonomy" id="144034"/>
    <lineage>
        <taxon>Eukaryota</taxon>
        <taxon>Metazoa</taxon>
        <taxon>Ecdysozoa</taxon>
        <taxon>Arthropoda</taxon>
        <taxon>Hexapoda</taxon>
        <taxon>Insecta</taxon>
        <taxon>Pterygota</taxon>
        <taxon>Neoptera</taxon>
        <taxon>Endopterygota</taxon>
        <taxon>Hymenoptera</taxon>
        <taxon>Apocrita</taxon>
        <taxon>Aculeata</taxon>
        <taxon>Formicoidea</taxon>
        <taxon>Formicidae</taxon>
        <taxon>Myrmicinae</taxon>
        <taxon>Pogonomyrmex</taxon>
    </lineage>
</organism>
<accession>A0A6I9X6B0</accession>
<evidence type="ECO:0000256" key="1">
    <source>
        <dbReference type="ARBA" id="ARBA00005578"/>
    </source>
</evidence>
<keyword evidence="3" id="KW-1185">Reference proteome</keyword>
<dbReference type="RefSeq" id="XP_011648347.2">
    <property type="nucleotide sequence ID" value="XM_011650045.2"/>
</dbReference>
<sequence length="170" mass="19358">MFDTIENRTVNRLCFAMKADDPPSLLARKVHECFTDQRKNLSTIGISKQRNKHPIKKISTRPAMFQRVFTSNFRNVSLLSRLWNGSNGVLAGKHAEQKMISILRDRFPQAQLIEVTDVSGGCGAMFDINVVAPEFKGLNTVKQHRIINEVLKEEIKDMHGLRIRTSIPQL</sequence>
<evidence type="ECO:0000313" key="4">
    <source>
        <dbReference type="RefSeq" id="XP_011648347.2"/>
    </source>
</evidence>
<name>A0A6I9X6B0_9HYME</name>
<dbReference type="GO" id="GO:0005759">
    <property type="term" value="C:mitochondrial matrix"/>
    <property type="evidence" value="ECO:0007669"/>
    <property type="project" value="TreeGrafter"/>
</dbReference>
<evidence type="ECO:0000256" key="2">
    <source>
        <dbReference type="RuleBase" id="RU003860"/>
    </source>
</evidence>
<gene>
    <name evidence="4" type="primary">LOC105434347</name>
</gene>
<dbReference type="InterPro" id="IPR036065">
    <property type="entry name" value="BolA-like_sf"/>
</dbReference>
<dbReference type="GeneID" id="105434347"/>
<proteinExistence type="inferred from homology"/>
<dbReference type="Proteomes" id="UP000504615">
    <property type="component" value="Unplaced"/>
</dbReference>
<dbReference type="KEGG" id="pbar:105434347"/>
<dbReference type="InterPro" id="IPR002634">
    <property type="entry name" value="BolA"/>
</dbReference>
<dbReference type="InterPro" id="IPR052275">
    <property type="entry name" value="Mt_Fe-S_assembly_factor"/>
</dbReference>
<dbReference type="Gene3D" id="3.30.300.90">
    <property type="entry name" value="BolA-like"/>
    <property type="match status" value="1"/>
</dbReference>
<dbReference type="OrthoDB" id="203381at2759"/>
<dbReference type="AlphaFoldDB" id="A0A6I9X6B0"/>
<dbReference type="PANTHER" id="PTHR46188">
    <property type="entry name" value="BOLA-LIKE PROTEIN 3"/>
    <property type="match status" value="1"/>
</dbReference>